<dbReference type="Gene3D" id="3.30.420.280">
    <property type="match status" value="1"/>
</dbReference>
<name>A0A0F9JZD4_9ZZZZ</name>
<dbReference type="EMBL" id="LAZR01016497">
    <property type="protein sequence ID" value="KKM04248.1"/>
    <property type="molecule type" value="Genomic_DNA"/>
</dbReference>
<dbReference type="AlphaFoldDB" id="A0A0F9JZD4"/>
<comment type="caution">
    <text evidence="2">The sequence shown here is derived from an EMBL/GenBank/DDBJ whole genome shotgun (WGS) entry which is preliminary data.</text>
</comment>
<feature type="region of interest" description="Disordered" evidence="1">
    <location>
        <begin position="526"/>
        <end position="552"/>
    </location>
</feature>
<sequence length="552" mass="63531">MTEEQTTLTEEDINALGEEEVQALLEQVGLSSVEELQSGHEQDVLREQERRLNPIKFYEPNRAQEPFHHAKTASGSIPKLRLFEAGNKVGKSTGGIVEGISFSLGYKPWLPENHPQRITPVPVPNVGRIIAEDFPTGIQQNVMSLMKEWRPSGEMPHGEKWFKKNQAGYVAQIFFNNGSIIHLMSYDQDSEKFEGVDWDWAAYNEPPPRDVFIANERGKISRSGYSWMMYTPLKEPWIHDEIVATADQGDSTQLFRGAIWDEWIGTYFTSEHTGKVHRGRLSLEDIQEFEKRLTPSERRSRIFGEGQHLEGLIFSEFDTMRDEKTGEKIEHIVEDYVPSREVMWIEGIDPHDKKPTCMLFAFVDTEDNVWFVDQLVMEGKSVPEMADEIFKKRAELRYLKPAWTVMDVKAGGWDLAGVRGAEAVESFEVQFANCGIYTIGSDSRPGTVDSSIKIVREYLRTEYNARTKRQEPKARFMRKLAETVETNRGRYGCIHQMKRWMWTDKGEPSKDFNDFPAIKRYMLSRRPKYRSPSRPDRVVAAYKKPASSSAGY</sequence>
<organism evidence="2">
    <name type="scientific">marine sediment metagenome</name>
    <dbReference type="NCBI Taxonomy" id="412755"/>
    <lineage>
        <taxon>unclassified sequences</taxon>
        <taxon>metagenomes</taxon>
        <taxon>ecological metagenomes</taxon>
    </lineage>
</organism>
<protein>
    <recommendedName>
        <fullName evidence="3">Terminase large subunit gp17-like C-terminal domain-containing protein</fullName>
    </recommendedName>
</protein>
<proteinExistence type="predicted"/>
<reference evidence="2" key="1">
    <citation type="journal article" date="2015" name="Nature">
        <title>Complex archaea that bridge the gap between prokaryotes and eukaryotes.</title>
        <authorList>
            <person name="Spang A."/>
            <person name="Saw J.H."/>
            <person name="Jorgensen S.L."/>
            <person name="Zaremba-Niedzwiedzka K."/>
            <person name="Martijn J."/>
            <person name="Lind A.E."/>
            <person name="van Eijk R."/>
            <person name="Schleper C."/>
            <person name="Guy L."/>
            <person name="Ettema T.J."/>
        </authorList>
    </citation>
    <scope>NUCLEOTIDE SEQUENCE</scope>
</reference>
<evidence type="ECO:0008006" key="3">
    <source>
        <dbReference type="Google" id="ProtNLM"/>
    </source>
</evidence>
<evidence type="ECO:0000256" key="1">
    <source>
        <dbReference type="SAM" id="MobiDB-lite"/>
    </source>
</evidence>
<accession>A0A0F9JZD4</accession>
<gene>
    <name evidence="2" type="ORF">LCGC14_1766120</name>
</gene>
<evidence type="ECO:0000313" key="2">
    <source>
        <dbReference type="EMBL" id="KKM04248.1"/>
    </source>
</evidence>